<proteinExistence type="predicted"/>
<organism evidence="1 2">
    <name type="scientific">Klebsormidium nitens</name>
    <name type="common">Green alga</name>
    <name type="synonym">Ulothrix nitens</name>
    <dbReference type="NCBI Taxonomy" id="105231"/>
    <lineage>
        <taxon>Eukaryota</taxon>
        <taxon>Viridiplantae</taxon>
        <taxon>Streptophyta</taxon>
        <taxon>Klebsormidiophyceae</taxon>
        <taxon>Klebsormidiales</taxon>
        <taxon>Klebsormidiaceae</taxon>
        <taxon>Klebsormidium</taxon>
    </lineage>
</organism>
<protein>
    <submittedName>
        <fullName evidence="1">Uncharacterized protein</fullName>
    </submittedName>
</protein>
<sequence length="344" mass="38598">MGLCDWFAARLGPGADSISPDQLQKPDSKHVKATSFEVEAIMTEQQAVAEVPEPSIVIPWVLNEIVTSSNQSEYYIAEGHFELQAGRLLNCWREYGNQFPKELAAQVCLFMQKAEEGQQLTESIRWLAGFLLHIFTSKRAAIHIKINSQELWPFFMTCLGQHLQSVCKESPAEAIVVQAIEAYGRTSERHGSLRLVHRKKTEQGQHIIDRTRSVAAFLIPLFTSKRAAIHIKNGSQELWPSVLLCLGQHLQWACKESPAEAILMQARVRQLLNRVESLAFNRAYMKGLGHDNERSWTGHGKNVRNLLRGIEKLLRDSAGLEVEAKREAAKASAKRAPWEKGGGA</sequence>
<dbReference type="EMBL" id="DF237058">
    <property type="protein sequence ID" value="GAQ82375.1"/>
    <property type="molecule type" value="Genomic_DNA"/>
</dbReference>
<accession>A0A1Y1HUR7</accession>
<evidence type="ECO:0000313" key="2">
    <source>
        <dbReference type="Proteomes" id="UP000054558"/>
    </source>
</evidence>
<dbReference type="Proteomes" id="UP000054558">
    <property type="component" value="Unassembled WGS sequence"/>
</dbReference>
<keyword evidence="2" id="KW-1185">Reference proteome</keyword>
<evidence type="ECO:0000313" key="1">
    <source>
        <dbReference type="EMBL" id="GAQ82375.1"/>
    </source>
</evidence>
<name>A0A1Y1HUR7_KLENI</name>
<dbReference type="AlphaFoldDB" id="A0A1Y1HUR7"/>
<gene>
    <name evidence="1" type="ORF">KFL_001090230</name>
</gene>
<reference evidence="1 2" key="1">
    <citation type="journal article" date="2014" name="Nat. Commun.">
        <title>Klebsormidium flaccidum genome reveals primary factors for plant terrestrial adaptation.</title>
        <authorList>
            <person name="Hori K."/>
            <person name="Maruyama F."/>
            <person name="Fujisawa T."/>
            <person name="Togashi T."/>
            <person name="Yamamoto N."/>
            <person name="Seo M."/>
            <person name="Sato S."/>
            <person name="Yamada T."/>
            <person name="Mori H."/>
            <person name="Tajima N."/>
            <person name="Moriyama T."/>
            <person name="Ikeuchi M."/>
            <person name="Watanabe M."/>
            <person name="Wada H."/>
            <person name="Kobayashi K."/>
            <person name="Saito M."/>
            <person name="Masuda T."/>
            <person name="Sasaki-Sekimoto Y."/>
            <person name="Mashiguchi K."/>
            <person name="Awai K."/>
            <person name="Shimojima M."/>
            <person name="Masuda S."/>
            <person name="Iwai M."/>
            <person name="Nobusawa T."/>
            <person name="Narise T."/>
            <person name="Kondo S."/>
            <person name="Saito H."/>
            <person name="Sato R."/>
            <person name="Murakawa M."/>
            <person name="Ihara Y."/>
            <person name="Oshima-Yamada Y."/>
            <person name="Ohtaka K."/>
            <person name="Satoh M."/>
            <person name="Sonobe K."/>
            <person name="Ishii M."/>
            <person name="Ohtani R."/>
            <person name="Kanamori-Sato M."/>
            <person name="Honoki R."/>
            <person name="Miyazaki D."/>
            <person name="Mochizuki H."/>
            <person name="Umetsu J."/>
            <person name="Higashi K."/>
            <person name="Shibata D."/>
            <person name="Kamiya Y."/>
            <person name="Sato N."/>
            <person name="Nakamura Y."/>
            <person name="Tabata S."/>
            <person name="Ida S."/>
            <person name="Kurokawa K."/>
            <person name="Ohta H."/>
        </authorList>
    </citation>
    <scope>NUCLEOTIDE SEQUENCE [LARGE SCALE GENOMIC DNA]</scope>
    <source>
        <strain evidence="1 2">NIES-2285</strain>
    </source>
</reference>